<dbReference type="InterPro" id="IPR036726">
    <property type="entry name" value="GTP1_OBG_dom_sf"/>
</dbReference>
<dbReference type="NCBIfam" id="NF008956">
    <property type="entry name" value="PRK12299.1"/>
    <property type="match status" value="1"/>
</dbReference>
<evidence type="ECO:0000256" key="8">
    <source>
        <dbReference type="HAMAP-Rule" id="MF_01454"/>
    </source>
</evidence>
<evidence type="ECO:0000256" key="5">
    <source>
        <dbReference type="ARBA" id="ARBA00022801"/>
    </source>
</evidence>
<gene>
    <name evidence="11" type="primary">obgE</name>
    <name evidence="8" type="synonym">obg</name>
    <name evidence="11" type="ORF">LPTSP4_06750</name>
</gene>
<comment type="similarity">
    <text evidence="1 8">Belongs to the TRAFAC class OBG-HflX-like GTPase superfamily. OBG GTPase family.</text>
</comment>
<comment type="function">
    <text evidence="8">An essential GTPase which binds GTP, GDP and possibly (p)ppGpp with moderate affinity, with high nucleotide exchange rates and a fairly low GTP hydrolysis rate. Plays a role in control of the cell cycle, stress response, ribosome biogenesis and in those bacteria that undergo differentiation, in morphogenesis control.</text>
</comment>
<dbReference type="OrthoDB" id="9807318at2"/>
<evidence type="ECO:0000256" key="7">
    <source>
        <dbReference type="ARBA" id="ARBA00023134"/>
    </source>
</evidence>
<feature type="domain" description="Obg" evidence="10">
    <location>
        <begin position="2"/>
        <end position="160"/>
    </location>
</feature>
<evidence type="ECO:0000259" key="9">
    <source>
        <dbReference type="PROSITE" id="PS51710"/>
    </source>
</evidence>
<evidence type="ECO:0000313" key="11">
    <source>
        <dbReference type="EMBL" id="GBF49165.1"/>
    </source>
</evidence>
<keyword evidence="12" id="KW-1185">Reference proteome</keyword>
<keyword evidence="6 8" id="KW-0460">Magnesium</keyword>
<evidence type="ECO:0000256" key="3">
    <source>
        <dbReference type="ARBA" id="ARBA00022723"/>
    </source>
</evidence>
<comment type="subcellular location">
    <subcellularLocation>
        <location evidence="8">Cytoplasm</location>
    </subcellularLocation>
</comment>
<keyword evidence="4 8" id="KW-0547">Nucleotide-binding</keyword>
<feature type="binding site" evidence="8">
    <location>
        <begin position="192"/>
        <end position="196"/>
    </location>
    <ligand>
        <name>GTP</name>
        <dbReference type="ChEBI" id="CHEBI:37565"/>
    </ligand>
</feature>
<dbReference type="GO" id="GO:0043022">
    <property type="term" value="F:ribosome binding"/>
    <property type="evidence" value="ECO:0007669"/>
    <property type="project" value="UniProtKB-ARBA"/>
</dbReference>
<dbReference type="Gene3D" id="2.70.210.12">
    <property type="entry name" value="GTP1/OBG domain"/>
    <property type="match status" value="1"/>
</dbReference>
<name>A0A2P2DX01_9LEPT</name>
<comment type="subunit">
    <text evidence="8">Monomer.</text>
</comment>
<dbReference type="Gene3D" id="3.40.50.300">
    <property type="entry name" value="P-loop containing nucleotide triphosphate hydrolases"/>
    <property type="match status" value="1"/>
</dbReference>
<feature type="binding site" evidence="8">
    <location>
        <begin position="167"/>
        <end position="174"/>
    </location>
    <ligand>
        <name>GTP</name>
        <dbReference type="ChEBI" id="CHEBI:37565"/>
    </ligand>
</feature>
<evidence type="ECO:0000313" key="12">
    <source>
        <dbReference type="Proteomes" id="UP000245133"/>
    </source>
</evidence>
<dbReference type="InterPro" id="IPR005225">
    <property type="entry name" value="Small_GTP-bd"/>
</dbReference>
<dbReference type="PANTHER" id="PTHR11702:SF31">
    <property type="entry name" value="MITOCHONDRIAL RIBOSOME-ASSOCIATED GTPASE 2"/>
    <property type="match status" value="1"/>
</dbReference>
<dbReference type="EMBL" id="BFBB01000002">
    <property type="protein sequence ID" value="GBF49165.1"/>
    <property type="molecule type" value="Genomic_DNA"/>
</dbReference>
<dbReference type="AlphaFoldDB" id="A0A2P2DX01"/>
<keyword evidence="7 8" id="KW-0342">GTP-binding</keyword>
<dbReference type="SUPFAM" id="SSF82051">
    <property type="entry name" value="Obg GTP-binding protein N-terminal domain"/>
    <property type="match status" value="1"/>
</dbReference>
<dbReference type="InterPro" id="IPR031167">
    <property type="entry name" value="G_OBG"/>
</dbReference>
<dbReference type="PANTHER" id="PTHR11702">
    <property type="entry name" value="DEVELOPMENTALLY REGULATED GTP-BINDING PROTEIN-RELATED"/>
    <property type="match status" value="1"/>
</dbReference>
<keyword evidence="2 8" id="KW-0963">Cytoplasm</keyword>
<dbReference type="FunFam" id="2.70.210.12:FF:000001">
    <property type="entry name" value="GTPase Obg"/>
    <property type="match status" value="1"/>
</dbReference>
<dbReference type="InterPro" id="IPR006073">
    <property type="entry name" value="GTP-bd"/>
</dbReference>
<dbReference type="InterPro" id="IPR045086">
    <property type="entry name" value="OBG_GTPase"/>
</dbReference>
<dbReference type="InterPro" id="IPR006169">
    <property type="entry name" value="GTP1_OBG_dom"/>
</dbReference>
<dbReference type="GO" id="GO:0003924">
    <property type="term" value="F:GTPase activity"/>
    <property type="evidence" value="ECO:0007669"/>
    <property type="project" value="UniProtKB-UniRule"/>
</dbReference>
<feature type="binding site" evidence="8">
    <location>
        <position position="174"/>
    </location>
    <ligand>
        <name>Mg(2+)</name>
        <dbReference type="ChEBI" id="CHEBI:18420"/>
    </ligand>
</feature>
<dbReference type="EC" id="3.6.5.-" evidence="8"/>
<feature type="binding site" evidence="8">
    <location>
        <begin position="215"/>
        <end position="218"/>
    </location>
    <ligand>
        <name>GTP</name>
        <dbReference type="ChEBI" id="CHEBI:37565"/>
    </ligand>
</feature>
<dbReference type="PRINTS" id="PR00326">
    <property type="entry name" value="GTP1OBG"/>
</dbReference>
<dbReference type="PROSITE" id="PS51710">
    <property type="entry name" value="G_OBG"/>
    <property type="match status" value="1"/>
</dbReference>
<dbReference type="SUPFAM" id="SSF52540">
    <property type="entry name" value="P-loop containing nucleoside triphosphate hydrolases"/>
    <property type="match status" value="1"/>
</dbReference>
<dbReference type="PIRSF" id="PIRSF002401">
    <property type="entry name" value="GTP_bd_Obg/CgtA"/>
    <property type="match status" value="1"/>
</dbReference>
<evidence type="ECO:0000256" key="4">
    <source>
        <dbReference type="ARBA" id="ARBA00022741"/>
    </source>
</evidence>
<feature type="domain" description="OBG-type G" evidence="9">
    <location>
        <begin position="161"/>
        <end position="329"/>
    </location>
</feature>
<evidence type="ECO:0000259" key="10">
    <source>
        <dbReference type="PROSITE" id="PS51883"/>
    </source>
</evidence>
<dbReference type="PROSITE" id="PS00905">
    <property type="entry name" value="GTP1_OBG"/>
    <property type="match status" value="1"/>
</dbReference>
<keyword evidence="3 8" id="KW-0479">Metal-binding</keyword>
<protein>
    <recommendedName>
        <fullName evidence="8">GTPase Obg</fullName>
        <ecNumber evidence="8">3.6.5.-</ecNumber>
    </recommendedName>
    <alternativeName>
        <fullName evidence="8">GTP-binding protein Obg</fullName>
    </alternativeName>
</protein>
<sequence length="334" mass="36747">MSNFIDEIQIRIQAGHGGAGSVHFHKEKFVEFGGPDGGDGGDGGDVVFLADTRVITLEQYLPDRLYSAEDGQAGTGNQRHGKNGADLILKVPIGTQIFDFETRELLYDFTKDGETVRLAQGGRGGKGNTFFKSSTHQTPRFAQPGEDGQRFSILLQLKLIADIGIVGLPNAGKSTLLAKITQAHPKIAGYAFTTLSPNLGVVRRHEDLYRYTVADIPGIIEGASKGVGLGLSFLKHIERVRGILFLFDGSNLYLEEELSMLRNELGSYNEALLQKPYLLVINKIDIWDDPNFSLEVQKSYSHLGEVFLISADKDINLDALLDKMDEVFFPDQIT</sequence>
<dbReference type="GO" id="GO:0005525">
    <property type="term" value="F:GTP binding"/>
    <property type="evidence" value="ECO:0007669"/>
    <property type="project" value="UniProtKB-UniRule"/>
</dbReference>
<evidence type="ECO:0000256" key="1">
    <source>
        <dbReference type="ARBA" id="ARBA00007699"/>
    </source>
</evidence>
<reference evidence="11 12" key="1">
    <citation type="submission" date="2018-02" db="EMBL/GenBank/DDBJ databases">
        <title>Novel Leptospira species isolated from soil and water in Japan.</title>
        <authorList>
            <person name="Nakao R."/>
            <person name="Masuzawa T."/>
        </authorList>
    </citation>
    <scope>NUCLEOTIDE SEQUENCE [LARGE SCALE GENOMIC DNA]</scope>
    <source>
        <strain evidence="11 12">YH101</strain>
    </source>
</reference>
<dbReference type="InterPro" id="IPR027417">
    <property type="entry name" value="P-loop_NTPase"/>
</dbReference>
<feature type="binding site" evidence="8">
    <location>
        <begin position="310"/>
        <end position="312"/>
    </location>
    <ligand>
        <name>GTP</name>
        <dbReference type="ChEBI" id="CHEBI:37565"/>
    </ligand>
</feature>
<proteinExistence type="inferred from homology"/>
<dbReference type="GO" id="GO:0042254">
    <property type="term" value="P:ribosome biogenesis"/>
    <property type="evidence" value="ECO:0007669"/>
    <property type="project" value="UniProtKB-UniRule"/>
</dbReference>
<keyword evidence="5 8" id="KW-0378">Hydrolase</keyword>
<dbReference type="InterPro" id="IPR014100">
    <property type="entry name" value="GTP-bd_Obg/CgtA"/>
</dbReference>
<evidence type="ECO:0000256" key="6">
    <source>
        <dbReference type="ARBA" id="ARBA00022842"/>
    </source>
</evidence>
<comment type="cofactor">
    <cofactor evidence="8">
        <name>Mg(2+)</name>
        <dbReference type="ChEBI" id="CHEBI:18420"/>
    </cofactor>
</comment>
<dbReference type="Proteomes" id="UP000245133">
    <property type="component" value="Unassembled WGS sequence"/>
</dbReference>
<dbReference type="GO" id="GO:0000287">
    <property type="term" value="F:magnesium ion binding"/>
    <property type="evidence" value="ECO:0007669"/>
    <property type="project" value="InterPro"/>
</dbReference>
<organism evidence="11 12">
    <name type="scientific">Leptospira ryugenii</name>
    <dbReference type="NCBI Taxonomy" id="1917863"/>
    <lineage>
        <taxon>Bacteria</taxon>
        <taxon>Pseudomonadati</taxon>
        <taxon>Spirochaetota</taxon>
        <taxon>Spirochaetia</taxon>
        <taxon>Leptospirales</taxon>
        <taxon>Leptospiraceae</taxon>
        <taxon>Leptospira</taxon>
    </lineage>
</organism>
<dbReference type="CDD" id="cd01898">
    <property type="entry name" value="Obg"/>
    <property type="match status" value="1"/>
</dbReference>
<evidence type="ECO:0000256" key="2">
    <source>
        <dbReference type="ARBA" id="ARBA00022490"/>
    </source>
</evidence>
<dbReference type="GO" id="GO:0005737">
    <property type="term" value="C:cytoplasm"/>
    <property type="evidence" value="ECO:0007669"/>
    <property type="project" value="UniProtKB-SubCell"/>
</dbReference>
<feature type="binding site" evidence="8">
    <location>
        <position position="194"/>
    </location>
    <ligand>
        <name>Mg(2+)</name>
        <dbReference type="ChEBI" id="CHEBI:18420"/>
    </ligand>
</feature>
<dbReference type="Pfam" id="PF01926">
    <property type="entry name" value="MMR_HSR1"/>
    <property type="match status" value="1"/>
</dbReference>
<comment type="caution">
    <text evidence="11">The sequence shown here is derived from an EMBL/GenBank/DDBJ whole genome shotgun (WGS) entry which is preliminary data.</text>
</comment>
<dbReference type="PROSITE" id="PS51883">
    <property type="entry name" value="OBG"/>
    <property type="match status" value="1"/>
</dbReference>
<dbReference type="HAMAP" id="MF_01454">
    <property type="entry name" value="GTPase_Obg"/>
    <property type="match status" value="1"/>
</dbReference>
<dbReference type="Pfam" id="PF01018">
    <property type="entry name" value="GTP1_OBG"/>
    <property type="match status" value="1"/>
</dbReference>
<dbReference type="InterPro" id="IPR006074">
    <property type="entry name" value="GTP1-OBG_CS"/>
</dbReference>
<dbReference type="NCBIfam" id="TIGR00231">
    <property type="entry name" value="small_GTP"/>
    <property type="match status" value="1"/>
</dbReference>
<accession>A0A2P2DX01</accession>
<dbReference type="NCBIfam" id="TIGR02729">
    <property type="entry name" value="Obg_CgtA"/>
    <property type="match status" value="1"/>
</dbReference>
<feature type="binding site" evidence="8">
    <location>
        <begin position="282"/>
        <end position="285"/>
    </location>
    <ligand>
        <name>GTP</name>
        <dbReference type="ChEBI" id="CHEBI:37565"/>
    </ligand>
</feature>